<dbReference type="AlphaFoldDB" id="A0A518GHS4"/>
<proteinExistence type="predicted"/>
<dbReference type="InterPro" id="IPR036390">
    <property type="entry name" value="WH_DNA-bd_sf"/>
</dbReference>
<dbReference type="RefSeq" id="WP_231691002.1">
    <property type="nucleotide sequence ID" value="NZ_CP036298.1"/>
</dbReference>
<protein>
    <submittedName>
        <fullName evidence="6">Segregation and condensation protein B</fullName>
    </submittedName>
</protein>
<evidence type="ECO:0000313" key="7">
    <source>
        <dbReference type="Proteomes" id="UP000318017"/>
    </source>
</evidence>
<dbReference type="NCBIfam" id="TIGR00281">
    <property type="entry name" value="SMC-Scp complex subunit ScpB"/>
    <property type="match status" value="1"/>
</dbReference>
<gene>
    <name evidence="6" type="primary">scpB</name>
    <name evidence="6" type="ORF">Q31a_65320</name>
</gene>
<keyword evidence="1" id="KW-0963">Cytoplasm</keyword>
<evidence type="ECO:0000256" key="4">
    <source>
        <dbReference type="ARBA" id="ARBA00023306"/>
    </source>
</evidence>
<dbReference type="KEGG" id="ahel:Q31a_65320"/>
<evidence type="ECO:0000313" key="6">
    <source>
        <dbReference type="EMBL" id="QDV28137.1"/>
    </source>
</evidence>
<keyword evidence="2" id="KW-0132">Cell division</keyword>
<keyword evidence="4" id="KW-0131">Cell cycle</keyword>
<evidence type="ECO:0000256" key="3">
    <source>
        <dbReference type="ARBA" id="ARBA00022829"/>
    </source>
</evidence>
<evidence type="ECO:0000256" key="2">
    <source>
        <dbReference type="ARBA" id="ARBA00022618"/>
    </source>
</evidence>
<feature type="compositionally biased region" description="Acidic residues" evidence="5">
    <location>
        <begin position="335"/>
        <end position="387"/>
    </location>
</feature>
<dbReference type="PANTHER" id="PTHR34298:SF2">
    <property type="entry name" value="SEGREGATION AND CONDENSATION PROTEIN B"/>
    <property type="match status" value="1"/>
</dbReference>
<feature type="compositionally biased region" description="Acidic residues" evidence="5">
    <location>
        <begin position="286"/>
        <end position="327"/>
    </location>
</feature>
<evidence type="ECO:0000256" key="5">
    <source>
        <dbReference type="SAM" id="MobiDB-lite"/>
    </source>
</evidence>
<keyword evidence="3" id="KW-0159">Chromosome partition</keyword>
<name>A0A518GHS4_9BACT</name>
<reference evidence="6 7" key="1">
    <citation type="submission" date="2019-02" db="EMBL/GenBank/DDBJ databases">
        <title>Deep-cultivation of Planctomycetes and their phenomic and genomic characterization uncovers novel biology.</title>
        <authorList>
            <person name="Wiegand S."/>
            <person name="Jogler M."/>
            <person name="Boedeker C."/>
            <person name="Pinto D."/>
            <person name="Vollmers J."/>
            <person name="Rivas-Marin E."/>
            <person name="Kohn T."/>
            <person name="Peeters S.H."/>
            <person name="Heuer A."/>
            <person name="Rast P."/>
            <person name="Oberbeckmann S."/>
            <person name="Bunk B."/>
            <person name="Jeske O."/>
            <person name="Meyerdierks A."/>
            <person name="Storesund J.E."/>
            <person name="Kallscheuer N."/>
            <person name="Luecker S."/>
            <person name="Lage O.M."/>
            <person name="Pohl T."/>
            <person name="Merkel B.J."/>
            <person name="Hornburger P."/>
            <person name="Mueller R.-W."/>
            <person name="Bruemmer F."/>
            <person name="Labrenz M."/>
            <person name="Spormann A.M."/>
            <person name="Op den Camp H."/>
            <person name="Overmann J."/>
            <person name="Amann R."/>
            <person name="Jetten M.S.M."/>
            <person name="Mascher T."/>
            <person name="Medema M.H."/>
            <person name="Devos D.P."/>
            <person name="Kaster A.-K."/>
            <person name="Ovreas L."/>
            <person name="Rohde M."/>
            <person name="Galperin M.Y."/>
            <person name="Jogler C."/>
        </authorList>
    </citation>
    <scope>NUCLEOTIDE SEQUENCE [LARGE SCALE GENOMIC DNA]</scope>
    <source>
        <strain evidence="6 7">Q31a</strain>
    </source>
</reference>
<dbReference type="Gene3D" id="1.10.10.10">
    <property type="entry name" value="Winged helix-like DNA-binding domain superfamily/Winged helix DNA-binding domain"/>
    <property type="match status" value="2"/>
</dbReference>
<dbReference type="GO" id="GO:0051301">
    <property type="term" value="P:cell division"/>
    <property type="evidence" value="ECO:0007669"/>
    <property type="project" value="UniProtKB-KW"/>
</dbReference>
<keyword evidence="7" id="KW-1185">Reference proteome</keyword>
<accession>A0A518GHS4</accession>
<dbReference type="EMBL" id="CP036298">
    <property type="protein sequence ID" value="QDV28137.1"/>
    <property type="molecule type" value="Genomic_DNA"/>
</dbReference>
<feature type="region of interest" description="Disordered" evidence="5">
    <location>
        <begin position="1"/>
        <end position="26"/>
    </location>
</feature>
<evidence type="ECO:0000256" key="1">
    <source>
        <dbReference type="ARBA" id="ARBA00022490"/>
    </source>
</evidence>
<dbReference type="PANTHER" id="PTHR34298">
    <property type="entry name" value="SEGREGATION AND CONDENSATION PROTEIN B"/>
    <property type="match status" value="1"/>
</dbReference>
<dbReference type="SUPFAM" id="SSF46785">
    <property type="entry name" value="Winged helix' DNA-binding domain"/>
    <property type="match status" value="2"/>
</dbReference>
<feature type="region of interest" description="Disordered" evidence="5">
    <location>
        <begin position="276"/>
        <end position="387"/>
    </location>
</feature>
<dbReference type="GO" id="GO:0051304">
    <property type="term" value="P:chromosome separation"/>
    <property type="evidence" value="ECO:0007669"/>
    <property type="project" value="InterPro"/>
</dbReference>
<sequence length="387" mass="43769">MIKKGSSGGPFQPGSGRASIAPGYQQAQGTGGQRYWFFIHYFKSNYEEPKRVPQTNRTEDSQEAKLRRVEAVLFLTNDGLTSRKLAKLAGLADATEARTLVRQLNSELDRDGRSYRVEEIASGYALMTRSHFAPWLRRLSHIPGEQRLTQSVLETLAVVAYRQPVLRANIEAIRGVGCSEVLKQLMEMELVRISGRSEDLGRPYLYGTTRRFLQMFGLRSADRLPRIDWVNEPQLSLSSPEFVGTDSENKESMVNMSFSATATLEDASAPTDEELLNAAPMIPSAVDEDEDDWDDDDDDDDDDDSVDDVDSDDDEEWDDDDEDSDADEVSKKGGDDDDEEDDDDEDDEEEGGWEEVDDDDEWDDDDDDDDSDDDWDDDEDDDDEDWD</sequence>
<organism evidence="6 7">
    <name type="scientific">Aureliella helgolandensis</name>
    <dbReference type="NCBI Taxonomy" id="2527968"/>
    <lineage>
        <taxon>Bacteria</taxon>
        <taxon>Pseudomonadati</taxon>
        <taxon>Planctomycetota</taxon>
        <taxon>Planctomycetia</taxon>
        <taxon>Pirellulales</taxon>
        <taxon>Pirellulaceae</taxon>
        <taxon>Aureliella</taxon>
    </lineage>
</organism>
<dbReference type="InterPro" id="IPR005234">
    <property type="entry name" value="ScpB_csome_segregation"/>
</dbReference>
<dbReference type="InterPro" id="IPR036388">
    <property type="entry name" value="WH-like_DNA-bd_sf"/>
</dbReference>
<dbReference type="Pfam" id="PF04079">
    <property type="entry name" value="SMC_ScpB"/>
    <property type="match status" value="1"/>
</dbReference>
<dbReference type="Proteomes" id="UP000318017">
    <property type="component" value="Chromosome"/>
</dbReference>